<reference evidence="1 2" key="1">
    <citation type="submission" date="2017-09" db="EMBL/GenBank/DDBJ databases">
        <title>Depth-based differentiation of microbial function through sediment-hosted aquifers and enrichment of novel symbionts in the deep terrestrial subsurface.</title>
        <authorList>
            <person name="Probst A.J."/>
            <person name="Ladd B."/>
            <person name="Jarett J.K."/>
            <person name="Geller-Mcgrath D.E."/>
            <person name="Sieber C.M."/>
            <person name="Emerson J.B."/>
            <person name="Anantharaman K."/>
            <person name="Thomas B.C."/>
            <person name="Malmstrom R."/>
            <person name="Stieglmeier M."/>
            <person name="Klingl A."/>
            <person name="Woyke T."/>
            <person name="Ryan C.M."/>
            <person name="Banfield J.F."/>
        </authorList>
    </citation>
    <scope>NUCLEOTIDE SEQUENCE [LARGE SCALE GENOMIC DNA]</scope>
    <source>
        <strain evidence="1">CG11_big_fil_rev_8_21_14_0_20_36_8</strain>
    </source>
</reference>
<name>A0A2M6ITU5_9BACT</name>
<comment type="caution">
    <text evidence="1">The sequence shown here is derived from an EMBL/GenBank/DDBJ whole genome shotgun (WGS) entry which is preliminary data.</text>
</comment>
<protein>
    <submittedName>
        <fullName evidence="1">Uncharacterized protein</fullName>
    </submittedName>
</protein>
<dbReference type="Proteomes" id="UP000231056">
    <property type="component" value="Unassembled WGS sequence"/>
</dbReference>
<gene>
    <name evidence="1" type="ORF">COV58_03015</name>
</gene>
<organism evidence="1 2">
    <name type="scientific">Candidatus Roizmanbacteria bacterium CG11_big_fil_rev_8_21_14_0_20_36_8</name>
    <dbReference type="NCBI Taxonomy" id="1974856"/>
    <lineage>
        <taxon>Bacteria</taxon>
        <taxon>Candidatus Roizmaniibacteriota</taxon>
    </lineage>
</organism>
<dbReference type="AlphaFoldDB" id="A0A2M6ITU5"/>
<proteinExistence type="predicted"/>
<evidence type="ECO:0000313" key="2">
    <source>
        <dbReference type="Proteomes" id="UP000231056"/>
    </source>
</evidence>
<sequence>MSPEAQHRYKIYTQMMPGSVMRLDTIHPVPKSPIGFDEILTTMGSHGFNNLKQFVSRLGLDSQDWLMIDPDPNCMPFTLLMGKHGGDVQTLGEASSTILTRTNVNGVLQVQFASALLDLTGNWRVVTAHYDGLDGLQGADISVSKNDLPIPTNLADLSQYAFQTLDLSQNDSYVLNAAGVITPRMMIKTGDPQHPHAVRFVRKNATTMELISYGIIDTSTPVEEAGFQCADPDNSDNFTFSQRGVWSLSLPSSLSVNTHST</sequence>
<evidence type="ECO:0000313" key="1">
    <source>
        <dbReference type="EMBL" id="PIQ73348.1"/>
    </source>
</evidence>
<dbReference type="EMBL" id="PCVM01000070">
    <property type="protein sequence ID" value="PIQ73348.1"/>
    <property type="molecule type" value="Genomic_DNA"/>
</dbReference>
<accession>A0A2M6ITU5</accession>